<evidence type="ECO:0008006" key="2">
    <source>
        <dbReference type="Google" id="ProtNLM"/>
    </source>
</evidence>
<dbReference type="EMBL" id="CP068570">
    <property type="protein sequence ID" value="QQZ49043.1"/>
    <property type="molecule type" value="Genomic_DNA"/>
</dbReference>
<name>A0A974P1M3_9CAUL</name>
<gene>
    <name evidence="1" type="ORF">JKL49_17735</name>
</gene>
<evidence type="ECO:0000313" key="1">
    <source>
        <dbReference type="EMBL" id="QQZ49043.1"/>
    </source>
</evidence>
<protein>
    <recommendedName>
        <fullName evidence="2">Transporter</fullName>
    </recommendedName>
</protein>
<proteinExistence type="predicted"/>
<reference evidence="1" key="1">
    <citation type="submission" date="2021-01" db="EMBL/GenBank/DDBJ databases">
        <title>Genome sequence of Phenylobacterium sp. 20VBR1 isolated from a valley glaceir, Ny-Alesund, Svalbard.</title>
        <authorList>
            <person name="Thomas F.A."/>
            <person name="Krishnan K.P."/>
            <person name="Sinha R.K."/>
        </authorList>
    </citation>
    <scope>NUCLEOTIDE SEQUENCE</scope>
    <source>
        <strain evidence="1">20VBR1</strain>
    </source>
</reference>
<dbReference type="AlphaFoldDB" id="A0A974P1M3"/>
<organism evidence="1">
    <name type="scientific">Phenylobacterium glaciei</name>
    <dbReference type="NCBI Taxonomy" id="2803784"/>
    <lineage>
        <taxon>Bacteria</taxon>
        <taxon>Pseudomonadati</taxon>
        <taxon>Pseudomonadota</taxon>
        <taxon>Alphaproteobacteria</taxon>
        <taxon>Caulobacterales</taxon>
        <taxon>Caulobacteraceae</taxon>
        <taxon>Phenylobacterium</taxon>
    </lineage>
</organism>
<sequence>MSHGFGPVQLGVELWASRDDDPAGATTQASFDLTAAWTPSDNVQLDVGLNAGLNHDTPDIEVYAGLARRF</sequence>
<accession>A0A974P1M3</accession>